<dbReference type="Pfam" id="PF00010">
    <property type="entry name" value="HLH"/>
    <property type="match status" value="1"/>
</dbReference>
<dbReference type="InterPro" id="IPR011598">
    <property type="entry name" value="bHLH_dom"/>
</dbReference>
<evidence type="ECO:0000256" key="4">
    <source>
        <dbReference type="ARBA" id="ARBA00023125"/>
    </source>
</evidence>
<dbReference type="FunFam" id="4.10.280.10:FF:000022">
    <property type="entry name" value="Basic helix-loop-helix transcription factor"/>
    <property type="match status" value="1"/>
</dbReference>
<protein>
    <recommendedName>
        <fullName evidence="8">BHLH domain-containing protein</fullName>
    </recommendedName>
</protein>
<dbReference type="GO" id="GO:0005634">
    <property type="term" value="C:nucleus"/>
    <property type="evidence" value="ECO:0007669"/>
    <property type="project" value="UniProtKB-SubCell"/>
</dbReference>
<keyword evidence="5" id="KW-0804">Transcription</keyword>
<proteinExistence type="inferred from homology"/>
<feature type="domain" description="BHLH" evidence="8">
    <location>
        <begin position="210"/>
        <end position="259"/>
    </location>
</feature>
<dbReference type="Proteomes" id="UP001327560">
    <property type="component" value="Chromosome 5"/>
</dbReference>
<feature type="region of interest" description="Disordered" evidence="7">
    <location>
        <begin position="154"/>
        <end position="174"/>
    </location>
</feature>
<organism evidence="9 10">
    <name type="scientific">Canna indica</name>
    <name type="common">Indian-shot</name>
    <dbReference type="NCBI Taxonomy" id="4628"/>
    <lineage>
        <taxon>Eukaryota</taxon>
        <taxon>Viridiplantae</taxon>
        <taxon>Streptophyta</taxon>
        <taxon>Embryophyta</taxon>
        <taxon>Tracheophyta</taxon>
        <taxon>Spermatophyta</taxon>
        <taxon>Magnoliopsida</taxon>
        <taxon>Liliopsida</taxon>
        <taxon>Zingiberales</taxon>
        <taxon>Cannaceae</taxon>
        <taxon>Canna</taxon>
    </lineage>
</organism>
<dbReference type="PANTHER" id="PTHR45914:SF60">
    <property type="entry name" value="TRANSCRIPTION FACTOR RSL2-LIKE"/>
    <property type="match status" value="1"/>
</dbReference>
<dbReference type="InterPro" id="IPR045843">
    <property type="entry name" value="IND-like"/>
</dbReference>
<dbReference type="AlphaFoldDB" id="A0AAQ3KFB5"/>
<dbReference type="InterPro" id="IPR036638">
    <property type="entry name" value="HLH_DNA-bd_sf"/>
</dbReference>
<comment type="subcellular location">
    <subcellularLocation>
        <location evidence="1">Nucleus</location>
    </subcellularLocation>
</comment>
<evidence type="ECO:0000256" key="6">
    <source>
        <dbReference type="ARBA" id="ARBA00023242"/>
    </source>
</evidence>
<evidence type="ECO:0000256" key="7">
    <source>
        <dbReference type="SAM" id="MobiDB-lite"/>
    </source>
</evidence>
<evidence type="ECO:0000259" key="8">
    <source>
        <dbReference type="PROSITE" id="PS50888"/>
    </source>
</evidence>
<dbReference type="PROSITE" id="PS50888">
    <property type="entry name" value="BHLH"/>
    <property type="match status" value="1"/>
</dbReference>
<evidence type="ECO:0000313" key="9">
    <source>
        <dbReference type="EMBL" id="WOL07803.1"/>
    </source>
</evidence>
<name>A0AAQ3KFB5_9LILI</name>
<feature type="region of interest" description="Disordered" evidence="7">
    <location>
        <begin position="192"/>
        <end position="215"/>
    </location>
</feature>
<evidence type="ECO:0000313" key="10">
    <source>
        <dbReference type="Proteomes" id="UP001327560"/>
    </source>
</evidence>
<gene>
    <name evidence="9" type="ORF">Cni_G16552</name>
</gene>
<keyword evidence="10" id="KW-1185">Reference proteome</keyword>
<comment type="similarity">
    <text evidence="2">Belongs to the bHLH protein family.</text>
</comment>
<dbReference type="GO" id="GO:0003700">
    <property type="term" value="F:DNA-binding transcription factor activity"/>
    <property type="evidence" value="ECO:0007669"/>
    <property type="project" value="InterPro"/>
</dbReference>
<evidence type="ECO:0000256" key="1">
    <source>
        <dbReference type="ARBA" id="ARBA00004123"/>
    </source>
</evidence>
<keyword evidence="4" id="KW-0238">DNA-binding</keyword>
<sequence length="294" mass="32493">MEALWSSFDTTMSNEDCEIMALTHLFEQDLHDPSSRPPLMPCFSDTVAGSSSSSSYYYSSEIGNTCSNGACFSASHFGNGSNYYLSDAVPLIQEPFIGAIPVSPLGDVNPLNDETTSSNETGDPHMLKLKRKLEEDLSSESLKMVRVSLNSAKKVASSRAQKRSARCDEDTTTTTTTTTMISLNSCSYTSEDDSKSLQGLHGSNRADQEPSTNPQSLYARKRRERINERLRTLQNLIPNGTKVDISTMLEEAVHYVKFLQMQIKLLSSDELWMYAPIAYNGVNIGLDLKITPPN</sequence>
<dbReference type="GO" id="GO:0046983">
    <property type="term" value="F:protein dimerization activity"/>
    <property type="evidence" value="ECO:0007669"/>
    <property type="project" value="InterPro"/>
</dbReference>
<accession>A0AAQ3KFB5</accession>
<keyword evidence="6" id="KW-0539">Nucleus</keyword>
<evidence type="ECO:0000256" key="3">
    <source>
        <dbReference type="ARBA" id="ARBA00023015"/>
    </source>
</evidence>
<dbReference type="PANTHER" id="PTHR45914">
    <property type="entry name" value="TRANSCRIPTION FACTOR HEC3-RELATED"/>
    <property type="match status" value="1"/>
</dbReference>
<dbReference type="SUPFAM" id="SSF47459">
    <property type="entry name" value="HLH, helix-loop-helix DNA-binding domain"/>
    <property type="match status" value="1"/>
</dbReference>
<evidence type="ECO:0000256" key="5">
    <source>
        <dbReference type="ARBA" id="ARBA00023163"/>
    </source>
</evidence>
<dbReference type="CDD" id="cd11454">
    <property type="entry name" value="bHLH_AtIND_like"/>
    <property type="match status" value="1"/>
</dbReference>
<dbReference type="Gene3D" id="4.10.280.10">
    <property type="entry name" value="Helix-loop-helix DNA-binding domain"/>
    <property type="match status" value="1"/>
</dbReference>
<dbReference type="EMBL" id="CP136894">
    <property type="protein sequence ID" value="WOL07803.1"/>
    <property type="molecule type" value="Genomic_DNA"/>
</dbReference>
<dbReference type="SMART" id="SM00353">
    <property type="entry name" value="HLH"/>
    <property type="match status" value="1"/>
</dbReference>
<dbReference type="GO" id="GO:0003677">
    <property type="term" value="F:DNA binding"/>
    <property type="evidence" value="ECO:0007669"/>
    <property type="project" value="UniProtKB-KW"/>
</dbReference>
<evidence type="ECO:0000256" key="2">
    <source>
        <dbReference type="ARBA" id="ARBA00005510"/>
    </source>
</evidence>
<keyword evidence="3" id="KW-0805">Transcription regulation</keyword>
<reference evidence="9 10" key="1">
    <citation type="submission" date="2023-10" db="EMBL/GenBank/DDBJ databases">
        <title>Chromosome-scale genome assembly provides insights into flower coloration mechanisms of Canna indica.</title>
        <authorList>
            <person name="Li C."/>
        </authorList>
    </citation>
    <scope>NUCLEOTIDE SEQUENCE [LARGE SCALE GENOMIC DNA]</scope>
    <source>
        <tissue evidence="9">Flower</tissue>
    </source>
</reference>